<keyword evidence="5" id="KW-1185">Reference proteome</keyword>
<evidence type="ECO:0000259" key="3">
    <source>
        <dbReference type="Pfam" id="PF05368"/>
    </source>
</evidence>
<sequence>MSNTTKTIAIVGVTGNQGSSVASVFLQQPGWTVRGITRGPSKTSSKAWSDKGVEVVAGDLNDVASMTAALKGVTVVFGNTDFWGHFMDPATHARAAQEGRSANEVAYDLEVEQGKKMVDAVATTIDTLDRFVLSTLSNTKGWSKGKLTFNLHFDAKWQAVEYLKATYPALWKKTSLLQLGFFGSNWKIPNAHAPQKQEDGTYKVSLAMSGDSKFPMVDVNVDTGYLTKALVEVAPGKNLMGAGSVLNWKEWCAIWAKQNGVTCTYERKERKVLEDSMGPLGREFADMFQYVDEFGYDGGDPSVIYPWDLEVDVKVTTVEEYIKGQDWSSIL</sequence>
<dbReference type="AlphaFoldDB" id="A0A6A6WVJ3"/>
<name>A0A6A6WVJ3_9PLEO</name>
<dbReference type="InterPro" id="IPR036291">
    <property type="entry name" value="NAD(P)-bd_dom_sf"/>
</dbReference>
<dbReference type="OrthoDB" id="3358371at2759"/>
<dbReference type="GO" id="GO:0005634">
    <property type="term" value="C:nucleus"/>
    <property type="evidence" value="ECO:0007669"/>
    <property type="project" value="TreeGrafter"/>
</dbReference>
<comment type="similarity">
    <text evidence="1">Belongs to the NmrA-type oxidoreductase family.</text>
</comment>
<dbReference type="EMBL" id="MU002283">
    <property type="protein sequence ID" value="KAF2787757.1"/>
    <property type="molecule type" value="Genomic_DNA"/>
</dbReference>
<feature type="domain" description="NmrA-like" evidence="3">
    <location>
        <begin position="5"/>
        <end position="322"/>
    </location>
</feature>
<dbReference type="InterPro" id="IPR008030">
    <property type="entry name" value="NmrA-like"/>
</dbReference>
<dbReference type="InterPro" id="IPR051164">
    <property type="entry name" value="NmrA-like_oxidored"/>
</dbReference>
<keyword evidence="2" id="KW-0521">NADP</keyword>
<gene>
    <name evidence="4" type="ORF">K505DRAFT_379382</name>
</gene>
<proteinExistence type="inferred from homology"/>
<dbReference type="Gene3D" id="3.40.50.720">
    <property type="entry name" value="NAD(P)-binding Rossmann-like Domain"/>
    <property type="match status" value="1"/>
</dbReference>
<dbReference type="SUPFAM" id="SSF51735">
    <property type="entry name" value="NAD(P)-binding Rossmann-fold domains"/>
    <property type="match status" value="1"/>
</dbReference>
<reference evidence="4" key="1">
    <citation type="journal article" date="2020" name="Stud. Mycol.">
        <title>101 Dothideomycetes genomes: a test case for predicting lifestyles and emergence of pathogens.</title>
        <authorList>
            <person name="Haridas S."/>
            <person name="Albert R."/>
            <person name="Binder M."/>
            <person name="Bloem J."/>
            <person name="Labutti K."/>
            <person name="Salamov A."/>
            <person name="Andreopoulos B."/>
            <person name="Baker S."/>
            <person name="Barry K."/>
            <person name="Bills G."/>
            <person name="Bluhm B."/>
            <person name="Cannon C."/>
            <person name="Castanera R."/>
            <person name="Culley D."/>
            <person name="Daum C."/>
            <person name="Ezra D."/>
            <person name="Gonzalez J."/>
            <person name="Henrissat B."/>
            <person name="Kuo A."/>
            <person name="Liang C."/>
            <person name="Lipzen A."/>
            <person name="Lutzoni F."/>
            <person name="Magnuson J."/>
            <person name="Mondo S."/>
            <person name="Nolan M."/>
            <person name="Ohm R."/>
            <person name="Pangilinan J."/>
            <person name="Park H.-J."/>
            <person name="Ramirez L."/>
            <person name="Alfaro M."/>
            <person name="Sun H."/>
            <person name="Tritt A."/>
            <person name="Yoshinaga Y."/>
            <person name="Zwiers L.-H."/>
            <person name="Turgeon B."/>
            <person name="Goodwin S."/>
            <person name="Spatafora J."/>
            <person name="Crous P."/>
            <person name="Grigoriev I."/>
        </authorList>
    </citation>
    <scope>NUCLEOTIDE SEQUENCE</scope>
    <source>
        <strain evidence="4">CBS 109.77</strain>
    </source>
</reference>
<dbReference type="Gene3D" id="3.90.25.10">
    <property type="entry name" value="UDP-galactose 4-epimerase, domain 1"/>
    <property type="match status" value="1"/>
</dbReference>
<dbReference type="PANTHER" id="PTHR42748">
    <property type="entry name" value="NITROGEN METABOLITE REPRESSION PROTEIN NMRA FAMILY MEMBER"/>
    <property type="match status" value="1"/>
</dbReference>
<dbReference type="CDD" id="cd05251">
    <property type="entry name" value="NmrA_like_SDR_a"/>
    <property type="match status" value="1"/>
</dbReference>
<evidence type="ECO:0000313" key="5">
    <source>
        <dbReference type="Proteomes" id="UP000799757"/>
    </source>
</evidence>
<protein>
    <submittedName>
        <fullName evidence="4">NAD(P)-binding protein</fullName>
    </submittedName>
</protein>
<dbReference type="PANTHER" id="PTHR42748:SF26">
    <property type="entry name" value="NMRA-LIKE DOMAIN-CONTAINING PROTEIN"/>
    <property type="match status" value="1"/>
</dbReference>
<evidence type="ECO:0000256" key="1">
    <source>
        <dbReference type="ARBA" id="ARBA00006328"/>
    </source>
</evidence>
<accession>A0A6A6WVJ3</accession>
<organism evidence="4 5">
    <name type="scientific">Melanomma pulvis-pyrius CBS 109.77</name>
    <dbReference type="NCBI Taxonomy" id="1314802"/>
    <lineage>
        <taxon>Eukaryota</taxon>
        <taxon>Fungi</taxon>
        <taxon>Dikarya</taxon>
        <taxon>Ascomycota</taxon>
        <taxon>Pezizomycotina</taxon>
        <taxon>Dothideomycetes</taxon>
        <taxon>Pleosporomycetidae</taxon>
        <taxon>Pleosporales</taxon>
        <taxon>Melanommataceae</taxon>
        <taxon>Melanomma</taxon>
    </lineage>
</organism>
<dbReference type="Proteomes" id="UP000799757">
    <property type="component" value="Unassembled WGS sequence"/>
</dbReference>
<evidence type="ECO:0000313" key="4">
    <source>
        <dbReference type="EMBL" id="KAF2787757.1"/>
    </source>
</evidence>
<dbReference type="Pfam" id="PF05368">
    <property type="entry name" value="NmrA"/>
    <property type="match status" value="1"/>
</dbReference>
<evidence type="ECO:0000256" key="2">
    <source>
        <dbReference type="ARBA" id="ARBA00022857"/>
    </source>
</evidence>